<dbReference type="CTD" id="20250579"/>
<gene>
    <name evidence="3" type="ORF">LOTGIDRAFT_237862</name>
</gene>
<dbReference type="GeneID" id="20250579"/>
<feature type="compositionally biased region" description="Basic and acidic residues" evidence="1">
    <location>
        <begin position="510"/>
        <end position="527"/>
    </location>
</feature>
<dbReference type="EMBL" id="KB200149">
    <property type="protein sequence ID" value="ESP02615.1"/>
    <property type="molecule type" value="Genomic_DNA"/>
</dbReference>
<keyword evidence="4" id="KW-1185">Reference proteome</keyword>
<feature type="region of interest" description="Disordered" evidence="1">
    <location>
        <begin position="510"/>
        <end position="568"/>
    </location>
</feature>
<keyword evidence="2" id="KW-0812">Transmembrane</keyword>
<feature type="transmembrane region" description="Helical" evidence="2">
    <location>
        <begin position="284"/>
        <end position="306"/>
    </location>
</feature>
<dbReference type="KEGG" id="lgi:LOTGIDRAFT_237862"/>
<feature type="compositionally biased region" description="Polar residues" evidence="1">
    <location>
        <begin position="486"/>
        <end position="495"/>
    </location>
</feature>
<sequence length="711" mass="80739">MAHRIPRDQITGTGDLAKLVENEILQTDLEAQNDLGHWNQDQNLHGNPINVAALPQQVPIQRSTSTPIRNRNIEASSPQQEPIPKNASAQDDRRPGGHPMFGSVRPQVRENNHQYIRGISLLTGTDWSNREALQNILFQQASPDRFMASQGSPYMNNLMDIVQSTDDGMKQKNIRLSRRLPTWAWYLLAKSLGIPLHENEKPILATFLHVITMIIAFLYAVCGAWYNVADILSEYSKTTVLIGTVAIMLGIAWITMGIYAHKLARRLFSNKNFVESVRMHSKTFMKVSTVGLLILLSYSIIGIYSYDAYDRFVLNSTACSNANTFPEICLVMYGAMLTYSLVCVTWNILVGCVLLSVCRTHTVSLRRFMRELSLDGKVYEMNLSNESQEFQDPHAPDIANLEKLCQYDDDWFAWDDQLNQDHKSNEVTSQHIFLESIQGSEPSNTYTPSRRASDTSMFSRRNTDISQPDLSRRGSTGIMRTPRTLRPNSFSRQNSTLDDIVEGFQEANLKEENKDNDSSPESDHMPITEETQTEGAFDPPKDEQPPYEESEASDDDPEKSPSAPFHSPQIMPNANLLFSYWKLSQRLTVTSRYLQRWLSSWIAFIVIWCGDYIVYWTTHGATLPGILQFILPLFLLLIITSAYAEVNSEGQRLLRCICPTEERISILFFMYQQPIQMQVFSFAVSYNALLGVILAFSVAFSSRIILDEALK</sequence>
<feature type="compositionally biased region" description="Polar residues" evidence="1">
    <location>
        <begin position="435"/>
        <end position="469"/>
    </location>
</feature>
<proteinExistence type="predicted"/>
<evidence type="ECO:0000256" key="1">
    <source>
        <dbReference type="SAM" id="MobiDB-lite"/>
    </source>
</evidence>
<organism evidence="3 4">
    <name type="scientific">Lottia gigantea</name>
    <name type="common">Giant owl limpet</name>
    <dbReference type="NCBI Taxonomy" id="225164"/>
    <lineage>
        <taxon>Eukaryota</taxon>
        <taxon>Metazoa</taxon>
        <taxon>Spiralia</taxon>
        <taxon>Lophotrochozoa</taxon>
        <taxon>Mollusca</taxon>
        <taxon>Gastropoda</taxon>
        <taxon>Patellogastropoda</taxon>
        <taxon>Lottioidea</taxon>
        <taxon>Lottiidae</taxon>
        <taxon>Lottia</taxon>
    </lineage>
</organism>
<dbReference type="AlphaFoldDB" id="V4CK59"/>
<dbReference type="OrthoDB" id="10022583at2759"/>
<dbReference type="PANTHER" id="PTHR35555">
    <property type="entry name" value="ENDONUCLEASE-REVERSE TRANSCRIPTASE"/>
    <property type="match status" value="1"/>
</dbReference>
<evidence type="ECO:0000313" key="3">
    <source>
        <dbReference type="EMBL" id="ESP02615.1"/>
    </source>
</evidence>
<dbReference type="RefSeq" id="XP_009046636.1">
    <property type="nucleotide sequence ID" value="XM_009048388.1"/>
</dbReference>
<feature type="transmembrane region" description="Helical" evidence="2">
    <location>
        <begin position="679"/>
        <end position="706"/>
    </location>
</feature>
<evidence type="ECO:0000256" key="2">
    <source>
        <dbReference type="SAM" id="Phobius"/>
    </source>
</evidence>
<feature type="region of interest" description="Disordered" evidence="1">
    <location>
        <begin position="74"/>
        <end position="105"/>
    </location>
</feature>
<accession>V4CK59</accession>
<feature type="transmembrane region" description="Helical" evidence="2">
    <location>
        <begin position="597"/>
        <end position="615"/>
    </location>
</feature>
<feature type="transmembrane region" description="Helical" evidence="2">
    <location>
        <begin position="621"/>
        <end position="644"/>
    </location>
</feature>
<protein>
    <submittedName>
        <fullName evidence="3">Uncharacterized protein</fullName>
    </submittedName>
</protein>
<feature type="transmembrane region" description="Helical" evidence="2">
    <location>
        <begin position="330"/>
        <end position="357"/>
    </location>
</feature>
<keyword evidence="2" id="KW-1133">Transmembrane helix</keyword>
<name>V4CK59_LOTGI</name>
<dbReference type="PANTHER" id="PTHR35555:SF3">
    <property type="entry name" value="ENDONUCLEASE-REVERSE TRANSCRIPTASE"/>
    <property type="match status" value="1"/>
</dbReference>
<dbReference type="HOGENOM" id="CLU_388463_0_0_1"/>
<evidence type="ECO:0000313" key="4">
    <source>
        <dbReference type="Proteomes" id="UP000030746"/>
    </source>
</evidence>
<feature type="compositionally biased region" description="Acidic residues" evidence="1">
    <location>
        <begin position="545"/>
        <end position="557"/>
    </location>
</feature>
<keyword evidence="2" id="KW-0472">Membrane</keyword>
<feature type="region of interest" description="Disordered" evidence="1">
    <location>
        <begin position="435"/>
        <end position="495"/>
    </location>
</feature>
<feature type="transmembrane region" description="Helical" evidence="2">
    <location>
        <begin position="240"/>
        <end position="263"/>
    </location>
</feature>
<dbReference type="Proteomes" id="UP000030746">
    <property type="component" value="Unassembled WGS sequence"/>
</dbReference>
<feature type="transmembrane region" description="Helical" evidence="2">
    <location>
        <begin position="203"/>
        <end position="228"/>
    </location>
</feature>
<dbReference type="OMA" id="FPRAICT"/>
<reference evidence="3 4" key="1">
    <citation type="journal article" date="2013" name="Nature">
        <title>Insights into bilaterian evolution from three spiralian genomes.</title>
        <authorList>
            <person name="Simakov O."/>
            <person name="Marletaz F."/>
            <person name="Cho S.J."/>
            <person name="Edsinger-Gonzales E."/>
            <person name="Havlak P."/>
            <person name="Hellsten U."/>
            <person name="Kuo D.H."/>
            <person name="Larsson T."/>
            <person name="Lv J."/>
            <person name="Arendt D."/>
            <person name="Savage R."/>
            <person name="Osoegawa K."/>
            <person name="de Jong P."/>
            <person name="Grimwood J."/>
            <person name="Chapman J.A."/>
            <person name="Shapiro H."/>
            <person name="Aerts A."/>
            <person name="Otillar R.P."/>
            <person name="Terry A.Y."/>
            <person name="Boore J.L."/>
            <person name="Grigoriev I.V."/>
            <person name="Lindberg D.R."/>
            <person name="Seaver E.C."/>
            <person name="Weisblat D.A."/>
            <person name="Putnam N.H."/>
            <person name="Rokhsar D.S."/>
        </authorList>
    </citation>
    <scope>NUCLEOTIDE SEQUENCE [LARGE SCALE GENOMIC DNA]</scope>
</reference>